<sequence length="294" mass="31918">MSGQQPEAAYFTVSDGKQCRSADMSANAQEVSSRKIASQGQLMKKEFGMKRTALSIAIGALSIGLAQGALAQDDEGNQDLQDQGAEVRVEGEPADVEVEQAPADIQVEQQPPDVTVEQQAPEVTIEQADPNVTVEQSEPNVSVEETGEANVEVERAEEAEAEMRDPDDEDQAQQDADQASQEQGAEGNELMNRRVSELEGYTLYSQQDDEEIGDVKRVVRDTQSNDIYVVISKGGFLGFGADEMGYRLDDLALRGDDELEVRSSDDGVSGDYGSDQYEDLDGDSTFLESMQGNN</sequence>
<feature type="compositionally biased region" description="Low complexity" evidence="1">
    <location>
        <begin position="173"/>
        <end position="186"/>
    </location>
</feature>
<feature type="domain" description="PRC-barrel" evidence="2">
    <location>
        <begin position="194"/>
        <end position="241"/>
    </location>
</feature>
<feature type="compositionally biased region" description="Low complexity" evidence="1">
    <location>
        <begin position="266"/>
        <end position="275"/>
    </location>
</feature>
<evidence type="ECO:0000313" key="3">
    <source>
        <dbReference type="EMBL" id="MDR5907357.1"/>
    </source>
</evidence>
<dbReference type="Pfam" id="PF05239">
    <property type="entry name" value="PRC"/>
    <property type="match status" value="1"/>
</dbReference>
<feature type="compositionally biased region" description="Basic and acidic residues" evidence="1">
    <location>
        <begin position="152"/>
        <end position="164"/>
    </location>
</feature>
<evidence type="ECO:0000256" key="1">
    <source>
        <dbReference type="SAM" id="MobiDB-lite"/>
    </source>
</evidence>
<protein>
    <submittedName>
        <fullName evidence="3">PRC-barrel domain-containing protein</fullName>
    </submittedName>
</protein>
<keyword evidence="4" id="KW-1185">Reference proteome</keyword>
<gene>
    <name evidence="3" type="ORF">QC821_18920</name>
</gene>
<proteinExistence type="predicted"/>
<feature type="region of interest" description="Disordered" evidence="1">
    <location>
        <begin position="74"/>
        <end position="196"/>
    </location>
</feature>
<accession>A0ABU1HIN6</accession>
<dbReference type="InterPro" id="IPR027275">
    <property type="entry name" value="PRC-brl_dom"/>
</dbReference>
<dbReference type="Gene3D" id="2.30.30.240">
    <property type="entry name" value="PRC-barrel domain"/>
    <property type="match status" value="1"/>
</dbReference>
<dbReference type="InterPro" id="IPR011033">
    <property type="entry name" value="PRC_barrel-like_sf"/>
</dbReference>
<comment type="caution">
    <text evidence="3">The sequence shown here is derived from an EMBL/GenBank/DDBJ whole genome shotgun (WGS) entry which is preliminary data.</text>
</comment>
<dbReference type="EMBL" id="JARWAM010000017">
    <property type="protein sequence ID" value="MDR5907357.1"/>
    <property type="molecule type" value="Genomic_DNA"/>
</dbReference>
<evidence type="ECO:0000259" key="2">
    <source>
        <dbReference type="Pfam" id="PF05239"/>
    </source>
</evidence>
<evidence type="ECO:0000313" key="4">
    <source>
        <dbReference type="Proteomes" id="UP001251374"/>
    </source>
</evidence>
<dbReference type="Proteomes" id="UP001251374">
    <property type="component" value="Unassembled WGS sequence"/>
</dbReference>
<dbReference type="RefSeq" id="WP_309724645.1">
    <property type="nucleotide sequence ID" value="NZ_JARWAM010000017.1"/>
</dbReference>
<organism evidence="3 4">
    <name type="scientific">Franzmannia qiaohouensis</name>
    <dbReference type="NCBI Taxonomy" id="1329370"/>
    <lineage>
        <taxon>Bacteria</taxon>
        <taxon>Pseudomonadati</taxon>
        <taxon>Pseudomonadota</taxon>
        <taxon>Gammaproteobacteria</taxon>
        <taxon>Oceanospirillales</taxon>
        <taxon>Halomonadaceae</taxon>
        <taxon>Franzmannia</taxon>
    </lineage>
</organism>
<dbReference type="SUPFAM" id="SSF50346">
    <property type="entry name" value="PRC-barrel domain"/>
    <property type="match status" value="1"/>
</dbReference>
<name>A0ABU1HIN6_9GAMM</name>
<reference evidence="3 4" key="1">
    <citation type="submission" date="2023-04" db="EMBL/GenBank/DDBJ databases">
        <title>A long-awaited taxogenomic arrangement of the family Halomonadaceae.</title>
        <authorList>
            <person name="De La Haba R."/>
            <person name="Chuvochina M."/>
            <person name="Wittouck S."/>
            <person name="Arahal D.R."/>
            <person name="Sanchez-Porro C."/>
            <person name="Hugenholtz P."/>
            <person name="Ventosa A."/>
        </authorList>
    </citation>
    <scope>NUCLEOTIDE SEQUENCE [LARGE SCALE GENOMIC DNA]</scope>
    <source>
        <strain evidence="3 4">DSM 26770</strain>
    </source>
</reference>
<feature type="region of interest" description="Disordered" evidence="1">
    <location>
        <begin position="261"/>
        <end position="294"/>
    </location>
</feature>